<accession>A0AAW2ATG8</accession>
<feature type="chain" id="PRO_5043901244" description="Melanin-concentrating hormone" evidence="1">
    <location>
        <begin position="25"/>
        <end position="147"/>
    </location>
</feature>
<keyword evidence="3" id="KW-1185">Reference proteome</keyword>
<protein>
    <recommendedName>
        <fullName evidence="4">Melanin-concentrating hormone</fullName>
    </recommendedName>
</protein>
<sequence>MASSYMLMFALVLLVELTTHSSMALPKVKMDEDHTDQDRVVSIAGEDDISEIGPGQLTFRRHPIIEGRLVDEDGTKRIFIFADTGVKGSPGREANPAFSRNFPVLSPRGTDHTLDGFNMRDERRSVDDVIPVGRRDIDIRRPSHSAF</sequence>
<name>A0AAW2ATG8_CULAL</name>
<dbReference type="InterPro" id="IPR005456">
    <property type="entry name" value="Prepro-melanin_conc_hormone"/>
</dbReference>
<dbReference type="GO" id="GO:0045202">
    <property type="term" value="C:synapse"/>
    <property type="evidence" value="ECO:0007669"/>
    <property type="project" value="GOC"/>
</dbReference>
<dbReference type="Proteomes" id="UP001479290">
    <property type="component" value="Unassembled WGS sequence"/>
</dbReference>
<evidence type="ECO:0000313" key="3">
    <source>
        <dbReference type="Proteomes" id="UP001479290"/>
    </source>
</evidence>
<dbReference type="GO" id="GO:0030354">
    <property type="term" value="F:melanin-concentrating hormone activity"/>
    <property type="evidence" value="ECO:0007669"/>
    <property type="project" value="InterPro"/>
</dbReference>
<evidence type="ECO:0000256" key="1">
    <source>
        <dbReference type="SAM" id="SignalP"/>
    </source>
</evidence>
<evidence type="ECO:0000313" key="2">
    <source>
        <dbReference type="EMBL" id="KAK9975952.1"/>
    </source>
</evidence>
<feature type="signal peptide" evidence="1">
    <location>
        <begin position="1"/>
        <end position="24"/>
    </location>
</feature>
<organism evidence="2 3">
    <name type="scientific">Culter alburnus</name>
    <name type="common">Topmouth culter</name>
    <dbReference type="NCBI Taxonomy" id="194366"/>
    <lineage>
        <taxon>Eukaryota</taxon>
        <taxon>Metazoa</taxon>
        <taxon>Chordata</taxon>
        <taxon>Craniata</taxon>
        <taxon>Vertebrata</taxon>
        <taxon>Euteleostomi</taxon>
        <taxon>Actinopterygii</taxon>
        <taxon>Neopterygii</taxon>
        <taxon>Teleostei</taxon>
        <taxon>Ostariophysi</taxon>
        <taxon>Cypriniformes</taxon>
        <taxon>Xenocyprididae</taxon>
        <taxon>Xenocypridinae</taxon>
        <taxon>Culter</taxon>
    </lineage>
</organism>
<dbReference type="PANTHER" id="PTHR12091:SF2">
    <property type="entry name" value="PRO-MCH PRECURSOR"/>
    <property type="match status" value="1"/>
</dbReference>
<evidence type="ECO:0008006" key="4">
    <source>
        <dbReference type="Google" id="ProtNLM"/>
    </source>
</evidence>
<keyword evidence="1" id="KW-0732">Signal</keyword>
<proteinExistence type="predicted"/>
<reference evidence="2 3" key="1">
    <citation type="submission" date="2024-05" db="EMBL/GenBank/DDBJ databases">
        <title>A high-quality chromosomal-level genome assembly of Topmouth culter (Culter alburnus).</title>
        <authorList>
            <person name="Zhao H."/>
        </authorList>
    </citation>
    <scope>NUCLEOTIDE SEQUENCE [LARGE SCALE GENOMIC DNA]</scope>
    <source>
        <strain evidence="2">CATC2023</strain>
        <tissue evidence="2">Muscle</tissue>
    </source>
</reference>
<comment type="caution">
    <text evidence="2">The sequence shown here is derived from an EMBL/GenBank/DDBJ whole genome shotgun (WGS) entry which is preliminary data.</text>
</comment>
<dbReference type="PANTHER" id="PTHR12091">
    <property type="entry name" value="MELANIN-CONCENTRATING HORMONE"/>
    <property type="match status" value="1"/>
</dbReference>
<dbReference type="GO" id="GO:0031777">
    <property type="term" value="F:type 1 melanin-concentrating hormone receptor binding"/>
    <property type="evidence" value="ECO:0007669"/>
    <property type="project" value="TreeGrafter"/>
</dbReference>
<gene>
    <name evidence="2" type="ORF">ABG768_021178</name>
</gene>
<dbReference type="AlphaFoldDB" id="A0AAW2ATG8"/>
<dbReference type="GO" id="GO:0007268">
    <property type="term" value="P:chemical synaptic transmission"/>
    <property type="evidence" value="ECO:0007669"/>
    <property type="project" value="InterPro"/>
</dbReference>
<dbReference type="EMBL" id="JAWDJR010000004">
    <property type="protein sequence ID" value="KAK9975952.1"/>
    <property type="molecule type" value="Genomic_DNA"/>
</dbReference>